<accession>A0A6N3AKJ7</accession>
<dbReference type="EMBL" id="CACRTR010000004">
    <property type="protein sequence ID" value="VYT93105.1"/>
    <property type="molecule type" value="Genomic_DNA"/>
</dbReference>
<reference evidence="1" key="1">
    <citation type="submission" date="2019-11" db="EMBL/GenBank/DDBJ databases">
        <authorList>
            <person name="Feng L."/>
        </authorList>
    </citation>
    <scope>NUCLEOTIDE SEQUENCE</scope>
    <source>
        <strain evidence="1">ElimosumLFYP34</strain>
    </source>
</reference>
<sequence>MSSLKKEIKNIIQSGKNIGNAYKETGIAVGESYAKAGIKAAEIFKNLYDSESEEVEVKHPTKK</sequence>
<organism evidence="1">
    <name type="scientific">Eubacterium limosum</name>
    <dbReference type="NCBI Taxonomy" id="1736"/>
    <lineage>
        <taxon>Bacteria</taxon>
        <taxon>Bacillati</taxon>
        <taxon>Bacillota</taxon>
        <taxon>Clostridia</taxon>
        <taxon>Eubacteriales</taxon>
        <taxon>Eubacteriaceae</taxon>
        <taxon>Eubacterium</taxon>
    </lineage>
</organism>
<protein>
    <submittedName>
        <fullName evidence="1">Uncharacterized protein</fullName>
    </submittedName>
</protein>
<dbReference type="AlphaFoldDB" id="A0A6N3AKJ7"/>
<evidence type="ECO:0000313" key="1">
    <source>
        <dbReference type="EMBL" id="VYT93105.1"/>
    </source>
</evidence>
<gene>
    <name evidence="1" type="ORF">ELLFYP34_02268</name>
</gene>
<proteinExistence type="predicted"/>
<name>A0A6N3AKJ7_EUBLI</name>